<comment type="caution">
    <text evidence="4">The sequence shown here is derived from an EMBL/GenBank/DDBJ whole genome shotgun (WGS) entry which is preliminary data.</text>
</comment>
<evidence type="ECO:0000313" key="5">
    <source>
        <dbReference type="Proteomes" id="UP000702544"/>
    </source>
</evidence>
<dbReference type="Proteomes" id="UP000702544">
    <property type="component" value="Unassembled WGS sequence"/>
</dbReference>
<evidence type="ECO:0000256" key="1">
    <source>
        <dbReference type="ARBA" id="ARBA00022737"/>
    </source>
</evidence>
<dbReference type="AlphaFoldDB" id="A0AAE5CC33"/>
<dbReference type="PANTHER" id="PTHR32305:SF15">
    <property type="entry name" value="PROTEIN RHSA-RELATED"/>
    <property type="match status" value="1"/>
</dbReference>
<feature type="region of interest" description="Disordered" evidence="2">
    <location>
        <begin position="282"/>
        <end position="303"/>
    </location>
</feature>
<dbReference type="InterPro" id="IPR022385">
    <property type="entry name" value="Rhs_assc_core"/>
</dbReference>
<dbReference type="PANTHER" id="PTHR32305">
    <property type="match status" value="1"/>
</dbReference>
<organism evidence="4 5">
    <name type="scientific">Candidatus Kutchimonas denitrificans</name>
    <dbReference type="NCBI Taxonomy" id="3056748"/>
    <lineage>
        <taxon>Bacteria</taxon>
        <taxon>Pseudomonadati</taxon>
        <taxon>Gemmatimonadota</taxon>
        <taxon>Gemmatimonadia</taxon>
        <taxon>Candidatus Palauibacterales</taxon>
        <taxon>Candidatus Palauibacteraceae</taxon>
        <taxon>Candidatus Kutchimonas</taxon>
    </lineage>
</organism>
<evidence type="ECO:0000259" key="3">
    <source>
        <dbReference type="Pfam" id="PF25023"/>
    </source>
</evidence>
<accession>A0AAE5CC33</accession>
<keyword evidence="1" id="KW-0677">Repeat</keyword>
<evidence type="ECO:0000313" key="4">
    <source>
        <dbReference type="EMBL" id="NIR73739.1"/>
    </source>
</evidence>
<dbReference type="InterPro" id="IPR050708">
    <property type="entry name" value="T6SS_VgrG/RHS"/>
</dbReference>
<dbReference type="InterPro" id="IPR056823">
    <property type="entry name" value="TEN-like_YD-shell"/>
</dbReference>
<protein>
    <recommendedName>
        <fullName evidence="3">Teneurin-like YD-shell domain-containing protein</fullName>
    </recommendedName>
</protein>
<name>A0AAE5CC33_9BACT</name>
<evidence type="ECO:0000256" key="2">
    <source>
        <dbReference type="SAM" id="MobiDB-lite"/>
    </source>
</evidence>
<dbReference type="Pfam" id="PF25023">
    <property type="entry name" value="TEN_YD-shell"/>
    <property type="match status" value="1"/>
</dbReference>
<feature type="non-terminal residue" evidence="4">
    <location>
        <position position="1"/>
    </location>
</feature>
<sequence length="303" mass="33336">DKRRSPIEAELEALGLTGAPRTVLFVYDAAGHLIGEYQEDGTPIREVVYLNDTPVAVNAESGLHYIHTDHLGMPRAISEPGGPVVWRWIGDPFGIGEAANDPDGDGEEFIYRGRFAGTYWDQETQLLLNGARYYDPRTGRFITADPRGINEHVAGYMADLRAGVFNRPPLELNPYARVLNNPLRWNDPTGEAAQAAVGCALGSWAGPIGCGAGATIATLITIGGASALLSGDTPKQCKDDDDFCYKRWEAEDSRCWQWRNLGMRWVKACQTRAADRRNMCVANGGKPSPNEPPEWNPFVDYPR</sequence>
<dbReference type="Gene3D" id="2.180.10.10">
    <property type="entry name" value="RHS repeat-associated core"/>
    <property type="match status" value="1"/>
</dbReference>
<dbReference type="EMBL" id="JAACAK010000011">
    <property type="protein sequence ID" value="NIR73739.1"/>
    <property type="molecule type" value="Genomic_DNA"/>
</dbReference>
<dbReference type="NCBIfam" id="TIGR03696">
    <property type="entry name" value="Rhs_assc_core"/>
    <property type="match status" value="1"/>
</dbReference>
<gene>
    <name evidence="4" type="ORF">GWO12_01285</name>
</gene>
<reference evidence="4 5" key="1">
    <citation type="submission" date="2020-01" db="EMBL/GenBank/DDBJ databases">
        <title>Genomes assembled from Gulf of Kutch pelagic sediment metagenomes.</title>
        <authorList>
            <person name="Chandrashekar M."/>
            <person name="Mahajan M.S."/>
            <person name="Dave K.J."/>
            <person name="Vatsa P."/>
            <person name="Nathani N.M."/>
        </authorList>
    </citation>
    <scope>NUCLEOTIDE SEQUENCE [LARGE SCALE GENOMIC DNA]</scope>
    <source>
        <strain evidence="4">KS3-K002</strain>
    </source>
</reference>
<feature type="domain" description="Teneurin-like YD-shell" evidence="3">
    <location>
        <begin position="56"/>
        <end position="146"/>
    </location>
</feature>
<proteinExistence type="predicted"/>